<keyword evidence="1" id="KW-0560">Oxidoreductase</keyword>
<dbReference type="GO" id="GO:0016491">
    <property type="term" value="F:oxidoreductase activity"/>
    <property type="evidence" value="ECO:0007669"/>
    <property type="project" value="UniProtKB-KW"/>
</dbReference>
<dbReference type="RefSeq" id="WP_107991627.1">
    <property type="nucleotide sequence ID" value="NZ_QAYG01000011.1"/>
</dbReference>
<dbReference type="SUPFAM" id="SSF51735">
    <property type="entry name" value="NAD(P)-binding Rossmann-fold domains"/>
    <property type="match status" value="1"/>
</dbReference>
<dbReference type="AlphaFoldDB" id="A0A2T5UYK4"/>
<evidence type="ECO:0000313" key="4">
    <source>
        <dbReference type="EMBL" id="PTW56586.1"/>
    </source>
</evidence>
<gene>
    <name evidence="4" type="ORF">C8N35_11149</name>
</gene>
<dbReference type="Pfam" id="PF22725">
    <property type="entry name" value="GFO_IDH_MocA_C3"/>
    <property type="match status" value="1"/>
</dbReference>
<dbReference type="PANTHER" id="PTHR43818">
    <property type="entry name" value="BCDNA.GH03377"/>
    <property type="match status" value="1"/>
</dbReference>
<dbReference type="InterPro" id="IPR050463">
    <property type="entry name" value="Gfo/Idh/MocA_oxidrdct_glycsds"/>
</dbReference>
<dbReference type="InterPro" id="IPR000683">
    <property type="entry name" value="Gfo/Idh/MocA-like_OxRdtase_N"/>
</dbReference>
<dbReference type="Gene3D" id="3.30.360.10">
    <property type="entry name" value="Dihydrodipicolinate Reductase, domain 2"/>
    <property type="match status" value="1"/>
</dbReference>
<dbReference type="Pfam" id="PF01408">
    <property type="entry name" value="GFO_IDH_MocA"/>
    <property type="match status" value="1"/>
</dbReference>
<dbReference type="GO" id="GO:0000166">
    <property type="term" value="F:nucleotide binding"/>
    <property type="evidence" value="ECO:0007669"/>
    <property type="project" value="InterPro"/>
</dbReference>
<accession>A0A2T5UYK4</accession>
<evidence type="ECO:0000313" key="5">
    <source>
        <dbReference type="Proteomes" id="UP000244081"/>
    </source>
</evidence>
<organism evidence="4 5">
    <name type="scientific">Breoghania corrubedonensis</name>
    <dbReference type="NCBI Taxonomy" id="665038"/>
    <lineage>
        <taxon>Bacteria</taxon>
        <taxon>Pseudomonadati</taxon>
        <taxon>Pseudomonadota</taxon>
        <taxon>Alphaproteobacteria</taxon>
        <taxon>Hyphomicrobiales</taxon>
        <taxon>Stappiaceae</taxon>
        <taxon>Breoghania</taxon>
    </lineage>
</organism>
<comment type="caution">
    <text evidence="4">The sequence shown here is derived from an EMBL/GenBank/DDBJ whole genome shotgun (WGS) entry which is preliminary data.</text>
</comment>
<proteinExistence type="predicted"/>
<evidence type="ECO:0000259" key="2">
    <source>
        <dbReference type="Pfam" id="PF01408"/>
    </source>
</evidence>
<evidence type="ECO:0000259" key="3">
    <source>
        <dbReference type="Pfam" id="PF22725"/>
    </source>
</evidence>
<dbReference type="SUPFAM" id="SSF55347">
    <property type="entry name" value="Glyceraldehyde-3-phosphate dehydrogenase-like, C-terminal domain"/>
    <property type="match status" value="1"/>
</dbReference>
<evidence type="ECO:0000256" key="1">
    <source>
        <dbReference type="ARBA" id="ARBA00023002"/>
    </source>
</evidence>
<reference evidence="4 5" key="1">
    <citation type="submission" date="2018-04" db="EMBL/GenBank/DDBJ databases">
        <title>Genomic Encyclopedia of Archaeal and Bacterial Type Strains, Phase II (KMG-II): from individual species to whole genera.</title>
        <authorList>
            <person name="Goeker M."/>
        </authorList>
    </citation>
    <scope>NUCLEOTIDE SEQUENCE [LARGE SCALE GENOMIC DNA]</scope>
    <source>
        <strain evidence="4 5">DSM 23382</strain>
    </source>
</reference>
<keyword evidence="5" id="KW-1185">Reference proteome</keyword>
<sequence length="376" mass="40555">MPTGNGALGVGLIGTGFMGKCHALAYGAVRRIFGDVPPVRLELLCEVPDEKAAAFADQFGFARATDDWRALVADPAVDIVSITTPNRLHKEMALAALAAGKHVHLEKPMALTLADAREMADAAAAAPGRTIVGYNYLHNPMIAEARRLLEAGAIGRPIHFRGVVDEDYQADPETPWTWRATTADAGLGCLGDLGCHLVSIATHLMGPVESLVAEMRTVHETRPVEGGDERRRVENEDIASALVTFRSGVHSVLLASRSAWGRKNRIGFEIHGTEGMIVFDQERLNELRLFQNRGEGAEQGFKTILAGPAHPPYGRFVPSAGHQLGFNDLKVIEAHAFLSGIAHARAAYPDFSDALAFEEVIHAIARASADDVRVRL</sequence>
<feature type="domain" description="Gfo/Idh/MocA-like oxidoreductase N-terminal" evidence="2">
    <location>
        <begin position="9"/>
        <end position="134"/>
    </location>
</feature>
<feature type="domain" description="GFO/IDH/MocA-like oxidoreductase" evidence="3">
    <location>
        <begin position="143"/>
        <end position="278"/>
    </location>
</feature>
<dbReference type="OrthoDB" id="9815825at2"/>
<name>A0A2T5UYK4_9HYPH</name>
<protein>
    <submittedName>
        <fullName evidence="4">Putative dehydrogenase</fullName>
    </submittedName>
</protein>
<dbReference type="EMBL" id="QAYG01000011">
    <property type="protein sequence ID" value="PTW56586.1"/>
    <property type="molecule type" value="Genomic_DNA"/>
</dbReference>
<dbReference type="Proteomes" id="UP000244081">
    <property type="component" value="Unassembled WGS sequence"/>
</dbReference>
<dbReference type="InterPro" id="IPR036291">
    <property type="entry name" value="NAD(P)-bd_dom_sf"/>
</dbReference>
<dbReference type="PANTHER" id="PTHR43818:SF11">
    <property type="entry name" value="BCDNA.GH03377"/>
    <property type="match status" value="1"/>
</dbReference>
<dbReference type="Gene3D" id="3.40.50.720">
    <property type="entry name" value="NAD(P)-binding Rossmann-like Domain"/>
    <property type="match status" value="1"/>
</dbReference>
<dbReference type="InterPro" id="IPR055170">
    <property type="entry name" value="GFO_IDH_MocA-like_dom"/>
</dbReference>